<reference evidence="1 2" key="1">
    <citation type="submission" date="2020-07" db="EMBL/GenBank/DDBJ databases">
        <authorList>
            <person name="Sun Q."/>
        </authorList>
    </citation>
    <scope>NUCLEOTIDE SEQUENCE [LARGE SCALE GENOMIC DNA]</scope>
    <source>
        <strain evidence="1 2">MAH-1</strain>
    </source>
</reference>
<organism evidence="1 2">
    <name type="scientific">Flavobacterium agri</name>
    <dbReference type="NCBI Taxonomy" id="2743471"/>
    <lineage>
        <taxon>Bacteria</taxon>
        <taxon>Pseudomonadati</taxon>
        <taxon>Bacteroidota</taxon>
        <taxon>Flavobacteriia</taxon>
        <taxon>Flavobacteriales</taxon>
        <taxon>Flavobacteriaceae</taxon>
        <taxon>Flavobacterium</taxon>
    </lineage>
</organism>
<dbReference type="RefSeq" id="WP_176005536.1">
    <property type="nucleotide sequence ID" value="NZ_JABWMI010000009.1"/>
</dbReference>
<name>A0A7Y9C5S3_9FLAO</name>
<protein>
    <submittedName>
        <fullName evidence="1">Uncharacterized protein</fullName>
    </submittedName>
</protein>
<gene>
    <name evidence="1" type="ORF">HZF10_07270</name>
</gene>
<proteinExistence type="predicted"/>
<sequence length="90" mass="10498">MKTQLTTQALNLMISERFAHRLQCGQLMKETVESEYGLTPLAEIFKKHFFSHIDKCVENPNCESRRVLFALADFWTVFFKTKEVWPLSAA</sequence>
<dbReference type="AlphaFoldDB" id="A0A7Y9C5S3"/>
<dbReference type="EMBL" id="JACBJI010000002">
    <property type="protein sequence ID" value="NYA70714.1"/>
    <property type="molecule type" value="Genomic_DNA"/>
</dbReference>
<evidence type="ECO:0000313" key="1">
    <source>
        <dbReference type="EMBL" id="NYA70714.1"/>
    </source>
</evidence>
<keyword evidence="2" id="KW-1185">Reference proteome</keyword>
<evidence type="ECO:0000313" key="2">
    <source>
        <dbReference type="Proteomes" id="UP000535020"/>
    </source>
</evidence>
<accession>A0A7Y9C5S3</accession>
<dbReference type="Proteomes" id="UP000535020">
    <property type="component" value="Unassembled WGS sequence"/>
</dbReference>
<comment type="caution">
    <text evidence="1">The sequence shown here is derived from an EMBL/GenBank/DDBJ whole genome shotgun (WGS) entry which is preliminary data.</text>
</comment>